<dbReference type="RefSeq" id="WP_310233405.1">
    <property type="nucleotide sequence ID" value="NZ_JAVDWO010000003.1"/>
</dbReference>
<protein>
    <submittedName>
        <fullName evidence="1">Uncharacterized protein</fullName>
    </submittedName>
</protein>
<keyword evidence="2" id="KW-1185">Reference proteome</keyword>
<name>A0ABU1XWD4_9GAMM</name>
<comment type="caution">
    <text evidence="1">The sequence shown here is derived from an EMBL/GenBank/DDBJ whole genome shotgun (WGS) entry which is preliminary data.</text>
</comment>
<evidence type="ECO:0000313" key="1">
    <source>
        <dbReference type="EMBL" id="MDR7192386.1"/>
    </source>
</evidence>
<reference evidence="1 2" key="1">
    <citation type="submission" date="2023-07" db="EMBL/GenBank/DDBJ databases">
        <title>Sorghum-associated microbial communities from plants grown in Nebraska, USA.</title>
        <authorList>
            <person name="Schachtman D."/>
        </authorList>
    </citation>
    <scope>NUCLEOTIDE SEQUENCE [LARGE SCALE GENOMIC DNA]</scope>
    <source>
        <strain evidence="1 2">4099</strain>
    </source>
</reference>
<dbReference type="EMBL" id="JAVDWO010000003">
    <property type="protein sequence ID" value="MDR7192386.1"/>
    <property type="molecule type" value="Genomic_DNA"/>
</dbReference>
<sequence length="136" mass="15264">MSDDNLRRVQDVITDMRLRDSDMDDLYTLLDHEGRDAAWSDAAEAQLMAFLRMHGAGYDGLEVKPPRCSASACEMIAVAQPGLGTEAAHANWQRLLGVMYAQDWFRNTFADQRMGMMRKDGSAIYVTNFMRADPGP</sequence>
<organism evidence="1 2">
    <name type="scientific">Luteimonas terrae</name>
    <dbReference type="NCBI Taxonomy" id="1530191"/>
    <lineage>
        <taxon>Bacteria</taxon>
        <taxon>Pseudomonadati</taxon>
        <taxon>Pseudomonadota</taxon>
        <taxon>Gammaproteobacteria</taxon>
        <taxon>Lysobacterales</taxon>
        <taxon>Lysobacteraceae</taxon>
        <taxon>Luteimonas</taxon>
    </lineage>
</organism>
<proteinExistence type="predicted"/>
<evidence type="ECO:0000313" key="2">
    <source>
        <dbReference type="Proteomes" id="UP001256588"/>
    </source>
</evidence>
<gene>
    <name evidence="1" type="ORF">J2W68_001094</name>
</gene>
<dbReference type="Proteomes" id="UP001256588">
    <property type="component" value="Unassembled WGS sequence"/>
</dbReference>
<accession>A0ABU1XWD4</accession>